<protein>
    <submittedName>
        <fullName evidence="2">Uncharacterized protein</fullName>
    </submittedName>
</protein>
<organism evidence="2 3">
    <name type="scientific">Trichogramma kaykai</name>
    <dbReference type="NCBI Taxonomy" id="54128"/>
    <lineage>
        <taxon>Eukaryota</taxon>
        <taxon>Metazoa</taxon>
        <taxon>Ecdysozoa</taxon>
        <taxon>Arthropoda</taxon>
        <taxon>Hexapoda</taxon>
        <taxon>Insecta</taxon>
        <taxon>Pterygota</taxon>
        <taxon>Neoptera</taxon>
        <taxon>Endopterygota</taxon>
        <taxon>Hymenoptera</taxon>
        <taxon>Apocrita</taxon>
        <taxon>Proctotrupomorpha</taxon>
        <taxon>Chalcidoidea</taxon>
        <taxon>Trichogrammatidae</taxon>
        <taxon>Trichogramma</taxon>
    </lineage>
</organism>
<evidence type="ECO:0000313" key="3">
    <source>
        <dbReference type="Proteomes" id="UP001627154"/>
    </source>
</evidence>
<dbReference type="EMBL" id="JBJJXI010000113">
    <property type="protein sequence ID" value="KAL3390980.1"/>
    <property type="molecule type" value="Genomic_DNA"/>
</dbReference>
<feature type="compositionally biased region" description="Polar residues" evidence="1">
    <location>
        <begin position="138"/>
        <end position="163"/>
    </location>
</feature>
<feature type="region of interest" description="Disordered" evidence="1">
    <location>
        <begin position="201"/>
        <end position="259"/>
    </location>
</feature>
<dbReference type="Proteomes" id="UP001627154">
    <property type="component" value="Unassembled WGS sequence"/>
</dbReference>
<reference evidence="2 3" key="1">
    <citation type="journal article" date="2024" name="bioRxiv">
        <title>A reference genome for Trichogramma kaykai: A tiny desert-dwelling parasitoid wasp with competing sex-ratio distorters.</title>
        <authorList>
            <person name="Culotta J."/>
            <person name="Lindsey A.R."/>
        </authorList>
    </citation>
    <scope>NUCLEOTIDE SEQUENCE [LARGE SCALE GENOMIC DNA]</scope>
    <source>
        <strain evidence="2 3">KSX58</strain>
    </source>
</reference>
<accession>A0ABD2WD95</accession>
<feature type="region of interest" description="Disordered" evidence="1">
    <location>
        <begin position="138"/>
        <end position="166"/>
    </location>
</feature>
<comment type="caution">
    <text evidence="2">The sequence shown here is derived from an EMBL/GenBank/DDBJ whole genome shotgun (WGS) entry which is preliminary data.</text>
</comment>
<keyword evidence="3" id="KW-1185">Reference proteome</keyword>
<evidence type="ECO:0000313" key="2">
    <source>
        <dbReference type="EMBL" id="KAL3390980.1"/>
    </source>
</evidence>
<gene>
    <name evidence="2" type="ORF">TKK_014235</name>
</gene>
<dbReference type="AlphaFoldDB" id="A0ABD2WD95"/>
<proteinExistence type="predicted"/>
<sequence length="259" mass="29057">MNSYSSLFVASDCLARRGKSITAPIQREKRGRAVLLQRGHPLVSSALERSCVIQAVPAGEDIVKTRQRAIGEVKILSRLISLPGSTYTSRSCSLLRTWPYLPLPVPCPHPWTRTVAKREADPESVVTLTTAPLRATPSANRTLPTVTEPRSSDEQTCQRQHQLTRVTVPPVRPPLWEVSVAKKTTQDRTLRSANALDEYVASHPQLHKLPRPAISRCPAKRAPKPKAEHRSPRNSRSSPSRRPSARREAELRRERSRRF</sequence>
<evidence type="ECO:0000256" key="1">
    <source>
        <dbReference type="SAM" id="MobiDB-lite"/>
    </source>
</evidence>
<name>A0ABD2WD95_9HYME</name>